<protein>
    <submittedName>
        <fullName evidence="2">Uncharacterized protein</fullName>
    </submittedName>
</protein>
<evidence type="ECO:0000313" key="2">
    <source>
        <dbReference type="WBParaSite" id="JU765_v2.g13967.t1"/>
    </source>
</evidence>
<sequence>MSLAWGAIKRNLLYVLFPINNGINLFLLYFIHNHSSKFLGSYKKILYIGKIFDLFSANAAALSGMVIMVKYGYQFVLIQGIFGPLPEPFSGLVYSLYHLSQYVVISEVAVQFIYRMFMVCFDKPLKWTPLLLMIAITILCPGANSYRRFSEFIQKHENYHDDMVRSFGWIDGGTGKVYDYAMFATVSILLPTNSQT</sequence>
<proteinExistence type="predicted"/>
<name>A0AC34Q896_9BILA</name>
<reference evidence="2" key="1">
    <citation type="submission" date="2022-11" db="UniProtKB">
        <authorList>
            <consortium name="WormBaseParasite"/>
        </authorList>
    </citation>
    <scope>IDENTIFICATION</scope>
</reference>
<dbReference type="WBParaSite" id="JU765_v2.g13967.t1">
    <property type="protein sequence ID" value="JU765_v2.g13967.t1"/>
    <property type="gene ID" value="JU765_v2.g13967"/>
</dbReference>
<evidence type="ECO:0000313" key="1">
    <source>
        <dbReference type="Proteomes" id="UP000887576"/>
    </source>
</evidence>
<accession>A0AC34Q896</accession>
<organism evidence="1 2">
    <name type="scientific">Panagrolaimus sp. JU765</name>
    <dbReference type="NCBI Taxonomy" id="591449"/>
    <lineage>
        <taxon>Eukaryota</taxon>
        <taxon>Metazoa</taxon>
        <taxon>Ecdysozoa</taxon>
        <taxon>Nematoda</taxon>
        <taxon>Chromadorea</taxon>
        <taxon>Rhabditida</taxon>
        <taxon>Tylenchina</taxon>
        <taxon>Panagrolaimomorpha</taxon>
        <taxon>Panagrolaimoidea</taxon>
        <taxon>Panagrolaimidae</taxon>
        <taxon>Panagrolaimus</taxon>
    </lineage>
</organism>
<dbReference type="Proteomes" id="UP000887576">
    <property type="component" value="Unplaced"/>
</dbReference>